<keyword evidence="7" id="KW-0547">Nucleotide-binding</keyword>
<evidence type="ECO:0000256" key="4">
    <source>
        <dbReference type="ARBA" id="ARBA00022553"/>
    </source>
</evidence>
<proteinExistence type="predicted"/>
<dbReference type="GO" id="GO:0005886">
    <property type="term" value="C:plasma membrane"/>
    <property type="evidence" value="ECO:0007669"/>
    <property type="project" value="TreeGrafter"/>
</dbReference>
<dbReference type="SMART" id="SM00388">
    <property type="entry name" value="HisKA"/>
    <property type="match status" value="1"/>
</dbReference>
<evidence type="ECO:0000256" key="13">
    <source>
        <dbReference type="SAM" id="Coils"/>
    </source>
</evidence>
<dbReference type="PROSITE" id="PS50109">
    <property type="entry name" value="HIS_KIN"/>
    <property type="match status" value="1"/>
</dbReference>
<dbReference type="PANTHER" id="PTHR45436:SF14">
    <property type="entry name" value="SENSOR PROTEIN QSEC"/>
    <property type="match status" value="1"/>
</dbReference>
<dbReference type="AlphaFoldDB" id="A0A6L8LTL2"/>
<evidence type="ECO:0000256" key="6">
    <source>
        <dbReference type="ARBA" id="ARBA00022692"/>
    </source>
</evidence>
<protein>
    <recommendedName>
        <fullName evidence="3">histidine kinase</fullName>
        <ecNumber evidence="3">2.7.13.3</ecNumber>
    </recommendedName>
</protein>
<dbReference type="CDD" id="cd00082">
    <property type="entry name" value="HisKA"/>
    <property type="match status" value="1"/>
</dbReference>
<keyword evidence="9" id="KW-0067">ATP-binding</keyword>
<evidence type="ECO:0000256" key="11">
    <source>
        <dbReference type="ARBA" id="ARBA00023012"/>
    </source>
</evidence>
<feature type="domain" description="Histidine kinase" evidence="15">
    <location>
        <begin position="263"/>
        <end position="477"/>
    </location>
</feature>
<feature type="transmembrane region" description="Helical" evidence="14">
    <location>
        <begin position="179"/>
        <end position="206"/>
    </location>
</feature>
<keyword evidence="6 14" id="KW-0812">Transmembrane</keyword>
<evidence type="ECO:0000256" key="3">
    <source>
        <dbReference type="ARBA" id="ARBA00012438"/>
    </source>
</evidence>
<evidence type="ECO:0000256" key="2">
    <source>
        <dbReference type="ARBA" id="ARBA00004141"/>
    </source>
</evidence>
<dbReference type="InterPro" id="IPR003594">
    <property type="entry name" value="HATPase_dom"/>
</dbReference>
<dbReference type="Gene3D" id="3.30.565.10">
    <property type="entry name" value="Histidine kinase-like ATPase, C-terminal domain"/>
    <property type="match status" value="1"/>
</dbReference>
<dbReference type="GO" id="GO:0000155">
    <property type="term" value="F:phosphorelay sensor kinase activity"/>
    <property type="evidence" value="ECO:0007669"/>
    <property type="project" value="InterPro"/>
</dbReference>
<evidence type="ECO:0000256" key="8">
    <source>
        <dbReference type="ARBA" id="ARBA00022777"/>
    </source>
</evidence>
<feature type="coiled-coil region" evidence="13">
    <location>
        <begin position="288"/>
        <end position="315"/>
    </location>
</feature>
<sequence>MKLKSIKRRVATVSVELCLAVITVSIIWVYFDTSKAINDVNDARLEDLSESFLKVLVMTDPSVLGENQDMAPEDMLAQITSKTSPEDKLEQWSSEKLLKDDFAYLLLNRQGSVLANSANAPPVDLDLMRRPGLNDIKDHQKGNTWRGVTMVLTQPKSGELLWLWLGEDKQLRGKIENKIAMPAIVPLLVTTPLLCVLLVLFTYHLFAPISRLEKEISEKSIDNLSHVNISDVPTEIDGLVKRLNFLFDQVDAAWQREKRFNQDAAHELRTPLAVIKLNAQNALKTDNAEEKNHDLAQIEESIVRSERTIEQLLTLAKVESGLTVDLDKPVDVVSLLRSVIAELVPLALKQNQEMMLDAEFESCVIQGNDIFLNCLFRNLIDNAIRYSGDGTSIWAEIVPSHDSVQIIISDSGRGMSEQDIERIFDRFFRARETQNKVQGAGLGMAIVERVIALHNGTITVQAQHPGLAFIITLPFQRSETQTLTTET</sequence>
<dbReference type="Proteomes" id="UP000478571">
    <property type="component" value="Unassembled WGS sequence"/>
</dbReference>
<evidence type="ECO:0000256" key="9">
    <source>
        <dbReference type="ARBA" id="ARBA00022840"/>
    </source>
</evidence>
<evidence type="ECO:0000256" key="12">
    <source>
        <dbReference type="ARBA" id="ARBA00023136"/>
    </source>
</evidence>
<keyword evidence="12 14" id="KW-0472">Membrane</keyword>
<evidence type="ECO:0000313" key="16">
    <source>
        <dbReference type="EMBL" id="MYM59055.1"/>
    </source>
</evidence>
<keyword evidence="13" id="KW-0175">Coiled coil</keyword>
<comment type="caution">
    <text evidence="16">The sequence shown here is derived from an EMBL/GenBank/DDBJ whole genome shotgun (WGS) entry which is preliminary data.</text>
</comment>
<evidence type="ECO:0000256" key="5">
    <source>
        <dbReference type="ARBA" id="ARBA00022679"/>
    </source>
</evidence>
<dbReference type="CDD" id="cd00075">
    <property type="entry name" value="HATPase"/>
    <property type="match status" value="1"/>
</dbReference>
<dbReference type="InterPro" id="IPR004358">
    <property type="entry name" value="Sig_transdc_His_kin-like_C"/>
</dbReference>
<dbReference type="SUPFAM" id="SSF47384">
    <property type="entry name" value="Homodimeric domain of signal transducing histidine kinase"/>
    <property type="match status" value="1"/>
</dbReference>
<keyword evidence="8 16" id="KW-0418">Kinase</keyword>
<keyword evidence="4" id="KW-0597">Phosphoprotein</keyword>
<dbReference type="Pfam" id="PF02518">
    <property type="entry name" value="HATPase_c"/>
    <property type="match status" value="1"/>
</dbReference>
<evidence type="ECO:0000256" key="7">
    <source>
        <dbReference type="ARBA" id="ARBA00022741"/>
    </source>
</evidence>
<dbReference type="EC" id="2.7.13.3" evidence="3"/>
<dbReference type="SUPFAM" id="SSF55874">
    <property type="entry name" value="ATPase domain of HSP90 chaperone/DNA topoisomerase II/histidine kinase"/>
    <property type="match status" value="1"/>
</dbReference>
<dbReference type="RefSeq" id="WP_160928485.1">
    <property type="nucleotide sequence ID" value="NZ_WWEU01000002.1"/>
</dbReference>
<dbReference type="GO" id="GO:0005524">
    <property type="term" value="F:ATP binding"/>
    <property type="evidence" value="ECO:0007669"/>
    <property type="project" value="UniProtKB-KW"/>
</dbReference>
<accession>A0A6L8LTL2</accession>
<dbReference type="Pfam" id="PF00512">
    <property type="entry name" value="HisKA"/>
    <property type="match status" value="1"/>
</dbReference>
<keyword evidence="11" id="KW-0902">Two-component regulatory system</keyword>
<dbReference type="PRINTS" id="PR00344">
    <property type="entry name" value="BCTRLSENSOR"/>
</dbReference>
<keyword evidence="10 14" id="KW-1133">Transmembrane helix</keyword>
<dbReference type="Gene3D" id="1.10.287.130">
    <property type="match status" value="1"/>
</dbReference>
<keyword evidence="5" id="KW-0808">Transferase</keyword>
<evidence type="ECO:0000256" key="14">
    <source>
        <dbReference type="SAM" id="Phobius"/>
    </source>
</evidence>
<comment type="catalytic activity">
    <reaction evidence="1">
        <text>ATP + protein L-histidine = ADP + protein N-phospho-L-histidine.</text>
        <dbReference type="EC" id="2.7.13.3"/>
    </reaction>
</comment>
<gene>
    <name evidence="16" type="ORF">GTG28_07450</name>
</gene>
<evidence type="ECO:0000256" key="10">
    <source>
        <dbReference type="ARBA" id="ARBA00022989"/>
    </source>
</evidence>
<dbReference type="InterPro" id="IPR005467">
    <property type="entry name" value="His_kinase_dom"/>
</dbReference>
<dbReference type="EMBL" id="WWEU01000002">
    <property type="protein sequence ID" value="MYM59055.1"/>
    <property type="molecule type" value="Genomic_DNA"/>
</dbReference>
<feature type="transmembrane region" description="Helical" evidence="14">
    <location>
        <begin position="12"/>
        <end position="31"/>
    </location>
</feature>
<evidence type="ECO:0000313" key="17">
    <source>
        <dbReference type="Proteomes" id="UP000478571"/>
    </source>
</evidence>
<organism evidence="16 17">
    <name type="scientific">Vibrio tetraodonis subsp. pristinus</name>
    <dbReference type="NCBI Taxonomy" id="2695891"/>
    <lineage>
        <taxon>Bacteria</taxon>
        <taxon>Pseudomonadati</taxon>
        <taxon>Pseudomonadota</taxon>
        <taxon>Gammaproteobacteria</taxon>
        <taxon>Vibrionales</taxon>
        <taxon>Vibrionaceae</taxon>
        <taxon>Vibrio</taxon>
    </lineage>
</organism>
<name>A0A6L8LTL2_9VIBR</name>
<dbReference type="InterPro" id="IPR003661">
    <property type="entry name" value="HisK_dim/P_dom"/>
</dbReference>
<dbReference type="PANTHER" id="PTHR45436">
    <property type="entry name" value="SENSOR HISTIDINE KINASE YKOH"/>
    <property type="match status" value="1"/>
</dbReference>
<evidence type="ECO:0000256" key="1">
    <source>
        <dbReference type="ARBA" id="ARBA00000085"/>
    </source>
</evidence>
<comment type="subcellular location">
    <subcellularLocation>
        <location evidence="2">Membrane</location>
        <topology evidence="2">Multi-pass membrane protein</topology>
    </subcellularLocation>
</comment>
<dbReference type="InterPro" id="IPR050428">
    <property type="entry name" value="TCS_sensor_his_kinase"/>
</dbReference>
<evidence type="ECO:0000259" key="15">
    <source>
        <dbReference type="PROSITE" id="PS50109"/>
    </source>
</evidence>
<dbReference type="SMART" id="SM00387">
    <property type="entry name" value="HATPase_c"/>
    <property type="match status" value="1"/>
</dbReference>
<keyword evidence="17" id="KW-1185">Reference proteome</keyword>
<dbReference type="InterPro" id="IPR036890">
    <property type="entry name" value="HATPase_C_sf"/>
</dbReference>
<reference evidence="16 17" key="1">
    <citation type="submission" date="2020-01" db="EMBL/GenBank/DDBJ databases">
        <title>Draft Genome Sequence of Vibrio sp. strain OCN044, Isolated from a Healthy Coral at Palmyra Atoll.</title>
        <authorList>
            <person name="Videau P."/>
            <person name="Loughran R."/>
            <person name="Esquivel A."/>
            <person name="Deadmond M."/>
            <person name="Paddock B.E."/>
            <person name="Saw J.H."/>
            <person name="Ushijima B."/>
        </authorList>
    </citation>
    <scope>NUCLEOTIDE SEQUENCE [LARGE SCALE GENOMIC DNA]</scope>
    <source>
        <strain evidence="16 17">OCN044</strain>
    </source>
</reference>
<dbReference type="InterPro" id="IPR036097">
    <property type="entry name" value="HisK_dim/P_sf"/>
</dbReference>